<sequence length="258" mass="28938">MDSVSVVSAVVAVVGAGLTGLLGYWQQRRLNARTERNYMERYGSSLALAAYDLQSRIYNILRGHVVDHTPALGYSGYLTTFLTHGTPAEAEYARRSTVFVLAEYLGWAEILRRDIQFLNLGGSRTNRRIMRQLGEVSTLVGRISETSDELRVFRAHQRAIGELMVHPDSVPGQRWCLGYAEFCRRLDQDEVFRAWFTHLLADVDRLAVDPTPALARLEALQNALVQLVDLLDPAAVQLPHNRQRFRLATHTAGPLPGP</sequence>
<name>A0A7H8NAW7_9ACTN</name>
<keyword evidence="3" id="KW-1185">Reference proteome</keyword>
<accession>A0A7H8NAW7</accession>
<protein>
    <submittedName>
        <fullName evidence="2">Uncharacterized protein</fullName>
    </submittedName>
</protein>
<keyword evidence="1" id="KW-1133">Transmembrane helix</keyword>
<reference evidence="2 3" key="1">
    <citation type="submission" date="2020-06" db="EMBL/GenBank/DDBJ databases">
        <title>Genome mining for natural products.</title>
        <authorList>
            <person name="Zhang B."/>
            <person name="Shi J."/>
            <person name="Ge H."/>
        </authorList>
    </citation>
    <scope>NUCLEOTIDE SEQUENCE [LARGE SCALE GENOMIC DNA]</scope>
    <source>
        <strain evidence="2 3">NA00687</strain>
    </source>
</reference>
<keyword evidence="1" id="KW-0472">Membrane</keyword>
<organism evidence="2 3">
    <name type="scientific">Streptomyces buecherae</name>
    <dbReference type="NCBI Taxonomy" id="2763006"/>
    <lineage>
        <taxon>Bacteria</taxon>
        <taxon>Bacillati</taxon>
        <taxon>Actinomycetota</taxon>
        <taxon>Actinomycetes</taxon>
        <taxon>Kitasatosporales</taxon>
        <taxon>Streptomycetaceae</taxon>
        <taxon>Streptomyces</taxon>
    </lineage>
</organism>
<evidence type="ECO:0000256" key="1">
    <source>
        <dbReference type="SAM" id="Phobius"/>
    </source>
</evidence>
<dbReference type="Proteomes" id="UP000509303">
    <property type="component" value="Chromosome"/>
</dbReference>
<dbReference type="EMBL" id="CP054929">
    <property type="protein sequence ID" value="QKW51593.1"/>
    <property type="molecule type" value="Genomic_DNA"/>
</dbReference>
<keyword evidence="1" id="KW-0812">Transmembrane</keyword>
<proteinExistence type="predicted"/>
<evidence type="ECO:0000313" key="2">
    <source>
        <dbReference type="EMBL" id="QKW51593.1"/>
    </source>
</evidence>
<dbReference type="AlphaFoldDB" id="A0A7H8NAW7"/>
<gene>
    <name evidence="2" type="ORF">HUT08_21055</name>
</gene>
<feature type="transmembrane region" description="Helical" evidence="1">
    <location>
        <begin position="6"/>
        <end position="25"/>
    </location>
</feature>
<evidence type="ECO:0000313" key="3">
    <source>
        <dbReference type="Proteomes" id="UP000509303"/>
    </source>
</evidence>